<keyword evidence="1" id="KW-0805">Transcription regulation</keyword>
<dbReference type="InterPro" id="IPR009057">
    <property type="entry name" value="Homeodomain-like_sf"/>
</dbReference>
<sequence length="189" mass="20101">MEARGRNTDKTRRMVLDAAAKVVGTQGAGASVDTIARHAGVSKGGVLHHFKSRDQMLLALAEDLIEQFRAAVHAAIDPHDNAPGRLVRGYVNATFDELVSGDGNSEFAVLVATLFSVPGVDELLRQDSRRWADAFDADGLHPQRARLIMHAADGASIAGLYGGGDLASLEQSRQLLLALSRQDGPLIAP</sequence>
<evidence type="ECO:0000256" key="3">
    <source>
        <dbReference type="ARBA" id="ARBA00023163"/>
    </source>
</evidence>
<gene>
    <name evidence="6" type="ORF">GCM10009827_068180</name>
</gene>
<dbReference type="RefSeq" id="WP_344506465.1">
    <property type="nucleotide sequence ID" value="NZ_BAAAQD010000015.1"/>
</dbReference>
<evidence type="ECO:0000256" key="4">
    <source>
        <dbReference type="PROSITE-ProRule" id="PRU00335"/>
    </source>
</evidence>
<dbReference type="Pfam" id="PF00440">
    <property type="entry name" value="TetR_N"/>
    <property type="match status" value="1"/>
</dbReference>
<evidence type="ECO:0000259" key="5">
    <source>
        <dbReference type="PROSITE" id="PS50977"/>
    </source>
</evidence>
<evidence type="ECO:0000256" key="1">
    <source>
        <dbReference type="ARBA" id="ARBA00023015"/>
    </source>
</evidence>
<dbReference type="EMBL" id="BAAAQD010000015">
    <property type="protein sequence ID" value="GAA1539298.1"/>
    <property type="molecule type" value="Genomic_DNA"/>
</dbReference>
<dbReference type="Pfam" id="PF17937">
    <property type="entry name" value="TetR_C_28"/>
    <property type="match status" value="1"/>
</dbReference>
<dbReference type="SUPFAM" id="SSF46689">
    <property type="entry name" value="Homeodomain-like"/>
    <property type="match status" value="1"/>
</dbReference>
<evidence type="ECO:0000256" key="2">
    <source>
        <dbReference type="ARBA" id="ARBA00023125"/>
    </source>
</evidence>
<accession>A0ABN2BGQ9</accession>
<proteinExistence type="predicted"/>
<dbReference type="InterPro" id="IPR041479">
    <property type="entry name" value="TetR_CgmR_C"/>
</dbReference>
<feature type="DNA-binding region" description="H-T-H motif" evidence="4">
    <location>
        <begin position="31"/>
        <end position="50"/>
    </location>
</feature>
<dbReference type="PANTHER" id="PTHR30055">
    <property type="entry name" value="HTH-TYPE TRANSCRIPTIONAL REGULATOR RUTR"/>
    <property type="match status" value="1"/>
</dbReference>
<dbReference type="InterPro" id="IPR001647">
    <property type="entry name" value="HTH_TetR"/>
</dbReference>
<dbReference type="PRINTS" id="PR00455">
    <property type="entry name" value="HTHTETR"/>
</dbReference>
<keyword evidence="7" id="KW-1185">Reference proteome</keyword>
<evidence type="ECO:0000313" key="7">
    <source>
        <dbReference type="Proteomes" id="UP001501470"/>
    </source>
</evidence>
<feature type="domain" description="HTH tetR-type" evidence="5">
    <location>
        <begin position="9"/>
        <end position="68"/>
    </location>
</feature>
<reference evidence="6 7" key="1">
    <citation type="journal article" date="2019" name="Int. J. Syst. Evol. Microbiol.">
        <title>The Global Catalogue of Microorganisms (GCM) 10K type strain sequencing project: providing services to taxonomists for standard genome sequencing and annotation.</title>
        <authorList>
            <consortium name="The Broad Institute Genomics Platform"/>
            <consortium name="The Broad Institute Genome Sequencing Center for Infectious Disease"/>
            <person name="Wu L."/>
            <person name="Ma J."/>
        </authorList>
    </citation>
    <scope>NUCLEOTIDE SEQUENCE [LARGE SCALE GENOMIC DNA]</scope>
    <source>
        <strain evidence="6 7">JCM 15933</strain>
    </source>
</reference>
<dbReference type="PROSITE" id="PS50977">
    <property type="entry name" value="HTH_TETR_2"/>
    <property type="match status" value="1"/>
</dbReference>
<comment type="caution">
    <text evidence="6">The sequence shown here is derived from an EMBL/GenBank/DDBJ whole genome shotgun (WGS) entry which is preliminary data.</text>
</comment>
<dbReference type="InterPro" id="IPR050109">
    <property type="entry name" value="HTH-type_TetR-like_transc_reg"/>
</dbReference>
<organism evidence="6 7">
    <name type="scientific">Dactylosporangium maewongense</name>
    <dbReference type="NCBI Taxonomy" id="634393"/>
    <lineage>
        <taxon>Bacteria</taxon>
        <taxon>Bacillati</taxon>
        <taxon>Actinomycetota</taxon>
        <taxon>Actinomycetes</taxon>
        <taxon>Micromonosporales</taxon>
        <taxon>Micromonosporaceae</taxon>
        <taxon>Dactylosporangium</taxon>
    </lineage>
</organism>
<keyword evidence="2 4" id="KW-0238">DNA-binding</keyword>
<dbReference type="PANTHER" id="PTHR30055:SF234">
    <property type="entry name" value="HTH-TYPE TRANSCRIPTIONAL REGULATOR BETI"/>
    <property type="match status" value="1"/>
</dbReference>
<evidence type="ECO:0000313" key="6">
    <source>
        <dbReference type="EMBL" id="GAA1539298.1"/>
    </source>
</evidence>
<dbReference type="Gene3D" id="1.10.357.10">
    <property type="entry name" value="Tetracycline Repressor, domain 2"/>
    <property type="match status" value="1"/>
</dbReference>
<keyword evidence="3" id="KW-0804">Transcription</keyword>
<dbReference type="Proteomes" id="UP001501470">
    <property type="component" value="Unassembled WGS sequence"/>
</dbReference>
<protein>
    <submittedName>
        <fullName evidence="6">TetR family transcriptional regulator</fullName>
    </submittedName>
</protein>
<name>A0ABN2BGQ9_9ACTN</name>